<dbReference type="KEGG" id="vg:13995924"/>
<evidence type="ECO:0000313" key="2">
    <source>
        <dbReference type="Proteomes" id="UP000000461"/>
    </source>
</evidence>
<proteinExistence type="predicted"/>
<accession>K4JQQ7</accession>
<keyword evidence="2" id="KW-1185">Reference proteome</keyword>
<organism evidence="1 2">
    <name type="scientific">Caulobacter phage CcrRogue</name>
    <dbReference type="NCBI Taxonomy" id="2927986"/>
    <lineage>
        <taxon>Viruses</taxon>
        <taxon>Duplodnaviria</taxon>
        <taxon>Heunggongvirae</taxon>
        <taxon>Uroviricota</taxon>
        <taxon>Caudoviricetes</taxon>
        <taxon>Jeanschmidtviridae</taxon>
        <taxon>Poindextervirus</taxon>
        <taxon>Poindextervirus rogue</taxon>
    </lineage>
</organism>
<name>K4JQQ7_9CAUD</name>
<gene>
    <name evidence="1" type="ORF">CcrRogue_gp143</name>
</gene>
<sequence>MASPVEERLDPTILAPLIYRHFYNGPVGGAAFRLARIIRNHAMGLPILSFAEVLDEYLNAKLGLNDSADPEIRAENERTLKTARAAFWKALNGIGDPEHVDGLVRYAQAKSLSECIAETLEKRRPQQLS</sequence>
<evidence type="ECO:0000313" key="1">
    <source>
        <dbReference type="EMBL" id="AFU86625.1"/>
    </source>
</evidence>
<protein>
    <submittedName>
        <fullName evidence="1">Uncharacterized protein</fullName>
    </submittedName>
</protein>
<reference evidence="1 2" key="1">
    <citation type="journal article" date="2012" name="BMC Genomics">
        <title>The Caulobacter crescentus phage phiCbK: genomics of a canonical phage.</title>
        <authorList>
            <person name="Gill J.J."/>
            <person name="Berry J.D."/>
            <person name="Russell W.K."/>
            <person name="Lessor L."/>
            <person name="Escobar Garcia D.A."/>
            <person name="Hernandez D."/>
            <person name="Kane A."/>
            <person name="Keene J."/>
            <person name="Maddox M."/>
            <person name="Martin R."/>
            <person name="Mohan S."/>
            <person name="Thorn A.M."/>
            <person name="Russell D.H."/>
            <person name="Young R."/>
        </authorList>
    </citation>
    <scope>NUCLEOTIDE SEQUENCE [LARGE SCALE GENOMIC DNA]</scope>
</reference>
<dbReference type="Proteomes" id="UP000000461">
    <property type="component" value="Segment"/>
</dbReference>
<dbReference type="OrthoDB" id="33278at10239"/>
<dbReference type="EMBL" id="JX100814">
    <property type="protein sequence ID" value="AFU86625.1"/>
    <property type="molecule type" value="Genomic_DNA"/>
</dbReference>